<dbReference type="Gene3D" id="1.20.1250.20">
    <property type="entry name" value="MFS general substrate transporter like domains"/>
    <property type="match status" value="1"/>
</dbReference>
<sequence>MALLLGDQQEFDVETSQIGDPCQSVIYETATSSRRVSNATRRKLTLGSYMTIAAAASGLVSDGYFDYEIIDHNNLMTMTNVVFKQLYPTEYTSAVSTRVSNALLVGEIIGQLFIGILCDRMGRKSGLFVTTLLIVIGAILCTAAKGANGSVQGLFWFMTIARGVTGVGNGGEYPASGTSASEATDEIMSTNRGPVFLLATSLPLVLGGPLAVSVFLIVLSAAGETHLETVWRVCFGVGILFPVTVFYFRMRMVRSKLFREGAIKRHVPYRLALKRYWKSLIGTCGAWFTLDFVGILSYLVMVSQELDQIFYPNGIFSATIIASVIPNGGIRATAEWQLLLGAIALLGVFVGAFLCNPLGRRNTMILGFFGYLAFGLIIGCGYERVTKIVPLFVTLYGLMTFMGNLGPGNMSLLTSAESYPTSIRGTCFGISAAIGKVGAAVGTEVFTPTQKDLGQKWTFILAGIFGGLGMLVTYFFVPDMTGVDLANEDEKFLKYLADNGWHGDVGDEDAASVTTESNFPDGINYDEKVQ</sequence>
<name>J4IBR1_9APHY</name>
<organism evidence="8 9">
    <name type="scientific">Fibroporia radiculosa</name>
    <dbReference type="NCBI Taxonomy" id="599839"/>
    <lineage>
        <taxon>Eukaryota</taxon>
        <taxon>Fungi</taxon>
        <taxon>Dikarya</taxon>
        <taxon>Basidiomycota</taxon>
        <taxon>Agaricomycotina</taxon>
        <taxon>Agaricomycetes</taxon>
        <taxon>Polyporales</taxon>
        <taxon>Fibroporiaceae</taxon>
        <taxon>Fibroporia</taxon>
    </lineage>
</organism>
<dbReference type="Pfam" id="PF00083">
    <property type="entry name" value="Sugar_tr"/>
    <property type="match status" value="1"/>
</dbReference>
<dbReference type="GeneID" id="24100012"/>
<feature type="transmembrane region" description="Helical" evidence="6">
    <location>
        <begin position="457"/>
        <end position="477"/>
    </location>
</feature>
<gene>
    <name evidence="8" type="ORF">FIBRA_07308</name>
</gene>
<dbReference type="HOGENOM" id="CLU_001265_46_12_1"/>
<dbReference type="EMBL" id="HE797179">
    <property type="protein sequence ID" value="CCM05101.1"/>
    <property type="molecule type" value="Genomic_DNA"/>
</dbReference>
<evidence type="ECO:0000256" key="1">
    <source>
        <dbReference type="ARBA" id="ARBA00004141"/>
    </source>
</evidence>
<proteinExistence type="predicted"/>
<evidence type="ECO:0000256" key="3">
    <source>
        <dbReference type="ARBA" id="ARBA00022989"/>
    </source>
</evidence>
<evidence type="ECO:0000259" key="7">
    <source>
        <dbReference type="PROSITE" id="PS50850"/>
    </source>
</evidence>
<feature type="transmembrane region" description="Helical" evidence="6">
    <location>
        <begin position="389"/>
        <end position="406"/>
    </location>
</feature>
<feature type="transmembrane region" description="Helical" evidence="6">
    <location>
        <begin position="338"/>
        <end position="359"/>
    </location>
</feature>
<dbReference type="GO" id="GO:0005886">
    <property type="term" value="C:plasma membrane"/>
    <property type="evidence" value="ECO:0007669"/>
    <property type="project" value="TreeGrafter"/>
</dbReference>
<accession>J4IBR1</accession>
<protein>
    <recommendedName>
        <fullName evidence="7">Major facilitator superfamily (MFS) profile domain-containing protein</fullName>
    </recommendedName>
</protein>
<feature type="transmembrane region" description="Helical" evidence="6">
    <location>
        <begin position="195"/>
        <end position="223"/>
    </location>
</feature>
<dbReference type="PANTHER" id="PTHR23508">
    <property type="entry name" value="CARBOXYLIC ACID TRANSPORTER PROTEIN HOMOLOG"/>
    <property type="match status" value="1"/>
</dbReference>
<evidence type="ECO:0000256" key="6">
    <source>
        <dbReference type="SAM" id="Phobius"/>
    </source>
</evidence>
<feature type="transmembrane region" description="Helical" evidence="6">
    <location>
        <begin position="125"/>
        <end position="147"/>
    </location>
</feature>
<dbReference type="AlphaFoldDB" id="J4IBR1"/>
<dbReference type="RefSeq" id="XP_012184384.1">
    <property type="nucleotide sequence ID" value="XM_012328994.1"/>
</dbReference>
<evidence type="ECO:0000256" key="2">
    <source>
        <dbReference type="ARBA" id="ARBA00022692"/>
    </source>
</evidence>
<dbReference type="PROSITE" id="PS50850">
    <property type="entry name" value="MFS"/>
    <property type="match status" value="1"/>
</dbReference>
<dbReference type="STRING" id="599839.J4IBR1"/>
<dbReference type="OrthoDB" id="2153661at2759"/>
<feature type="domain" description="Major facilitator superfamily (MFS) profile" evidence="7">
    <location>
        <begin position="51"/>
        <end position="481"/>
    </location>
</feature>
<feature type="transmembrane region" description="Helical" evidence="6">
    <location>
        <begin position="229"/>
        <end position="248"/>
    </location>
</feature>
<comment type="subcellular location">
    <subcellularLocation>
        <location evidence="1">Membrane</location>
        <topology evidence="1">Multi-pass membrane protein</topology>
    </subcellularLocation>
</comment>
<keyword evidence="3 6" id="KW-1133">Transmembrane helix</keyword>
<dbReference type="PANTHER" id="PTHR23508:SF10">
    <property type="entry name" value="CARBOXYLIC ACID TRANSPORTER PROTEIN HOMOLOG"/>
    <property type="match status" value="1"/>
</dbReference>
<keyword evidence="9" id="KW-1185">Reference proteome</keyword>
<evidence type="ECO:0000313" key="8">
    <source>
        <dbReference type="EMBL" id="CCM05101.1"/>
    </source>
</evidence>
<dbReference type="GO" id="GO:0046943">
    <property type="term" value="F:carboxylic acid transmembrane transporter activity"/>
    <property type="evidence" value="ECO:0007669"/>
    <property type="project" value="TreeGrafter"/>
</dbReference>
<dbReference type="InParanoid" id="J4IBR1"/>
<dbReference type="InterPro" id="IPR036259">
    <property type="entry name" value="MFS_trans_sf"/>
</dbReference>
<keyword evidence="4 6" id="KW-0472">Membrane</keyword>
<keyword evidence="2 6" id="KW-0812">Transmembrane</keyword>
<dbReference type="SUPFAM" id="SSF103473">
    <property type="entry name" value="MFS general substrate transporter"/>
    <property type="match status" value="1"/>
</dbReference>
<feature type="transmembrane region" description="Helical" evidence="6">
    <location>
        <begin position="365"/>
        <end position="382"/>
    </location>
</feature>
<evidence type="ECO:0000256" key="4">
    <source>
        <dbReference type="ARBA" id="ARBA00023136"/>
    </source>
</evidence>
<dbReference type="Proteomes" id="UP000006352">
    <property type="component" value="Unassembled WGS sequence"/>
</dbReference>
<dbReference type="InterPro" id="IPR005828">
    <property type="entry name" value="MFS_sugar_transport-like"/>
</dbReference>
<reference evidence="8 9" key="1">
    <citation type="journal article" date="2012" name="Appl. Environ. Microbiol.">
        <title>Short-read sequencing for genomic analysis of the brown rot fungus Fibroporia radiculosa.</title>
        <authorList>
            <person name="Tang J.D."/>
            <person name="Perkins A.D."/>
            <person name="Sonstegard T.S."/>
            <person name="Schroeder S.G."/>
            <person name="Burgess S.C."/>
            <person name="Diehl S.V."/>
        </authorList>
    </citation>
    <scope>NUCLEOTIDE SEQUENCE [LARGE SCALE GENOMIC DNA]</scope>
    <source>
        <strain evidence="8 9">TFFH 294</strain>
    </source>
</reference>
<feature type="transmembrane region" description="Helical" evidence="6">
    <location>
        <begin position="280"/>
        <end position="303"/>
    </location>
</feature>
<evidence type="ECO:0000313" key="9">
    <source>
        <dbReference type="Proteomes" id="UP000006352"/>
    </source>
</evidence>
<evidence type="ECO:0000256" key="5">
    <source>
        <dbReference type="SAM" id="MobiDB-lite"/>
    </source>
</evidence>
<dbReference type="InterPro" id="IPR020846">
    <property type="entry name" value="MFS_dom"/>
</dbReference>
<feature type="region of interest" description="Disordered" evidence="5">
    <location>
        <begin position="507"/>
        <end position="530"/>
    </location>
</feature>